<evidence type="ECO:0000313" key="2">
    <source>
        <dbReference type="EMBL" id="EUA33422.1"/>
    </source>
</evidence>
<proteinExistence type="predicted"/>
<dbReference type="AlphaFoldDB" id="X8AND6"/>
<feature type="region of interest" description="Disordered" evidence="1">
    <location>
        <begin position="1"/>
        <end position="37"/>
    </location>
</feature>
<comment type="caution">
    <text evidence="2">The sequence shown here is derived from an EMBL/GenBank/DDBJ whole genome shotgun (WGS) entry which is preliminary data.</text>
</comment>
<name>X8AND6_MYCXE</name>
<sequence>MHITHYNNEAASADRVINLSDTRTTPTWSKPRQRRWQ</sequence>
<reference evidence="2" key="1">
    <citation type="submission" date="2014-01" db="EMBL/GenBank/DDBJ databases">
        <authorList>
            <person name="Brown-Elliot B."/>
            <person name="Wallace R."/>
            <person name="Lenaerts A."/>
            <person name="Ordway D."/>
            <person name="DeGroote M.A."/>
            <person name="Parker T."/>
            <person name="Sizemore C."/>
            <person name="Tallon L.J."/>
            <person name="Sadzewicz L.K."/>
            <person name="Sengamalay N."/>
            <person name="Fraser C.M."/>
            <person name="Hine E."/>
            <person name="Shefchek K.A."/>
            <person name="Das S.P."/>
            <person name="Tettelin H."/>
        </authorList>
    </citation>
    <scope>NUCLEOTIDE SEQUENCE [LARGE SCALE GENOMIC DNA]</scope>
    <source>
        <strain evidence="2">4042</strain>
    </source>
</reference>
<accession>X8AND6</accession>
<feature type="compositionally biased region" description="Polar residues" evidence="1">
    <location>
        <begin position="19"/>
        <end position="30"/>
    </location>
</feature>
<feature type="compositionally biased region" description="Polar residues" evidence="1">
    <location>
        <begin position="1"/>
        <end position="10"/>
    </location>
</feature>
<gene>
    <name evidence="2" type="ORF">I553_7833</name>
</gene>
<dbReference type="EMBL" id="JAOB01000047">
    <property type="protein sequence ID" value="EUA33422.1"/>
    <property type="molecule type" value="Genomic_DNA"/>
</dbReference>
<evidence type="ECO:0000256" key="1">
    <source>
        <dbReference type="SAM" id="MobiDB-lite"/>
    </source>
</evidence>
<protein>
    <submittedName>
        <fullName evidence="2">Uncharacterized protein</fullName>
    </submittedName>
</protein>
<organism evidence="2">
    <name type="scientific">Mycobacterium xenopi 4042</name>
    <dbReference type="NCBI Taxonomy" id="1299334"/>
    <lineage>
        <taxon>Bacteria</taxon>
        <taxon>Bacillati</taxon>
        <taxon>Actinomycetota</taxon>
        <taxon>Actinomycetes</taxon>
        <taxon>Mycobacteriales</taxon>
        <taxon>Mycobacteriaceae</taxon>
        <taxon>Mycobacterium</taxon>
    </lineage>
</organism>
<dbReference type="PATRIC" id="fig|1299334.3.peg.5210"/>